<dbReference type="InterPro" id="IPR036582">
    <property type="entry name" value="Mao_N_sf"/>
</dbReference>
<dbReference type="SUPFAM" id="SSF55383">
    <property type="entry name" value="Copper amine oxidase, domain N"/>
    <property type="match status" value="1"/>
</dbReference>
<proteinExistence type="predicted"/>
<dbReference type="InterPro" id="IPR012854">
    <property type="entry name" value="Cu_amine_oxidase-like_N"/>
</dbReference>
<accession>A0A4P8XGE4</accession>
<dbReference type="Pfam" id="PF01522">
    <property type="entry name" value="Polysacc_deac_1"/>
    <property type="match status" value="1"/>
</dbReference>
<dbReference type="SUPFAM" id="SSF88713">
    <property type="entry name" value="Glycoside hydrolase/deacetylase"/>
    <property type="match status" value="1"/>
</dbReference>
<dbReference type="Gene3D" id="3.20.20.370">
    <property type="entry name" value="Glycoside hydrolase/deacetylase"/>
    <property type="match status" value="1"/>
</dbReference>
<dbReference type="PANTHER" id="PTHR10587">
    <property type="entry name" value="GLYCOSYL TRANSFERASE-RELATED"/>
    <property type="match status" value="1"/>
</dbReference>
<name>A0A4P8XGE4_9BACL</name>
<dbReference type="InterPro" id="IPR002509">
    <property type="entry name" value="NODB_dom"/>
</dbReference>
<dbReference type="EMBL" id="CP040396">
    <property type="protein sequence ID" value="QCT01375.1"/>
    <property type="molecule type" value="Genomic_DNA"/>
</dbReference>
<dbReference type="Pfam" id="PF07833">
    <property type="entry name" value="Cu_amine_oxidN1"/>
    <property type="match status" value="1"/>
</dbReference>
<dbReference type="PROSITE" id="PS51677">
    <property type="entry name" value="NODB"/>
    <property type="match status" value="1"/>
</dbReference>
<dbReference type="Proteomes" id="UP000300879">
    <property type="component" value="Chromosome"/>
</dbReference>
<keyword evidence="3" id="KW-1185">Reference proteome</keyword>
<dbReference type="PANTHER" id="PTHR10587:SF125">
    <property type="entry name" value="POLYSACCHARIDE DEACETYLASE YHEN-RELATED"/>
    <property type="match status" value="1"/>
</dbReference>
<dbReference type="RefSeq" id="WP_233281119.1">
    <property type="nucleotide sequence ID" value="NZ_CP040396.1"/>
</dbReference>
<evidence type="ECO:0000313" key="2">
    <source>
        <dbReference type="EMBL" id="QCT01375.1"/>
    </source>
</evidence>
<dbReference type="InterPro" id="IPR050248">
    <property type="entry name" value="Polysacc_deacetylase_ArnD"/>
</dbReference>
<dbReference type="AlphaFoldDB" id="A0A4P8XGE4"/>
<protein>
    <submittedName>
        <fullName evidence="2">Polysaccharide deacetylase</fullName>
    </submittedName>
</protein>
<evidence type="ECO:0000259" key="1">
    <source>
        <dbReference type="PROSITE" id="PS51677"/>
    </source>
</evidence>
<organism evidence="2 3">
    <name type="scientific">Paenibacillus algicola</name>
    <dbReference type="NCBI Taxonomy" id="2565926"/>
    <lineage>
        <taxon>Bacteria</taxon>
        <taxon>Bacillati</taxon>
        <taxon>Bacillota</taxon>
        <taxon>Bacilli</taxon>
        <taxon>Bacillales</taxon>
        <taxon>Paenibacillaceae</taxon>
        <taxon>Paenibacillus</taxon>
    </lineage>
</organism>
<dbReference type="GO" id="GO:0005975">
    <property type="term" value="P:carbohydrate metabolic process"/>
    <property type="evidence" value="ECO:0007669"/>
    <property type="project" value="InterPro"/>
</dbReference>
<feature type="domain" description="NodB homology" evidence="1">
    <location>
        <begin position="103"/>
        <end position="288"/>
    </location>
</feature>
<reference evidence="2 3" key="1">
    <citation type="submission" date="2019-05" db="EMBL/GenBank/DDBJ databases">
        <authorList>
            <person name="Chen C."/>
        </authorList>
    </citation>
    <scope>NUCLEOTIDE SEQUENCE [LARGE SCALE GENOMIC DNA]</scope>
    <source>
        <strain evidence="2 3">HB172198</strain>
    </source>
</reference>
<gene>
    <name evidence="2" type="ORF">E6C60_0653</name>
</gene>
<sequence length="449" mass="49764">MKKAMLFLVCAVCGIMWLLMLKPDEPYLSPPVNPAKPDHPTFHSIEDAKPVMPFTMKKAADSEAANTAVSMQAEAVKLLHSLLSSSSAPQAPAVPQVPETPAKTVYLTFDDGPSGLTGEVLDILKENNVPATFFILGKQAEQRPELVSRIAEEGHAIGNHTYDHDYSQLYRKFTLFWDQIKQTEEIIRSITGERPQLLRAPGGTAGKFDETYFKLLKQAGYRVFDWNADSGDSKRIGVPADEIVRQSTMQTAGDEINLLLHDGAGHEETVKALPRIIEHYKEAGYRFAVLTPETAPVQFKVQSKVKPKESQPGSRWVAEHIVPNGQLFDQGKVLTLDMAGLAAEFQPGEYRIENGRLMVPLRSAVERLGGRVSWDAPSRTARVSLSGASWSADPGLGMLWSPHTSMKQPSEVMIWGNAVWIPLRDILHFSGHPLNHVVMKEHAYQIETL</sequence>
<dbReference type="GO" id="GO:0016810">
    <property type="term" value="F:hydrolase activity, acting on carbon-nitrogen (but not peptide) bonds"/>
    <property type="evidence" value="ECO:0007669"/>
    <property type="project" value="InterPro"/>
</dbReference>
<dbReference type="CDD" id="cd10944">
    <property type="entry name" value="CE4_SmPgdA_like"/>
    <property type="match status" value="1"/>
</dbReference>
<dbReference type="InterPro" id="IPR011330">
    <property type="entry name" value="Glyco_hydro/deAcase_b/a-brl"/>
</dbReference>
<dbReference type="KEGG" id="palo:E6C60_0653"/>
<evidence type="ECO:0000313" key="3">
    <source>
        <dbReference type="Proteomes" id="UP000300879"/>
    </source>
</evidence>